<dbReference type="Proteomes" id="UP000886523">
    <property type="component" value="Unassembled WGS sequence"/>
</dbReference>
<organism evidence="1 2">
    <name type="scientific">Hydnum rufescens UP504</name>
    <dbReference type="NCBI Taxonomy" id="1448309"/>
    <lineage>
        <taxon>Eukaryota</taxon>
        <taxon>Fungi</taxon>
        <taxon>Dikarya</taxon>
        <taxon>Basidiomycota</taxon>
        <taxon>Agaricomycotina</taxon>
        <taxon>Agaricomycetes</taxon>
        <taxon>Cantharellales</taxon>
        <taxon>Hydnaceae</taxon>
        <taxon>Hydnum</taxon>
    </lineage>
</organism>
<keyword evidence="2" id="KW-1185">Reference proteome</keyword>
<proteinExistence type="predicted"/>
<evidence type="ECO:0000313" key="2">
    <source>
        <dbReference type="Proteomes" id="UP000886523"/>
    </source>
</evidence>
<gene>
    <name evidence="1" type="ORF">BS47DRAFT_77150</name>
</gene>
<comment type="caution">
    <text evidence="1">The sequence shown here is derived from an EMBL/GenBank/DDBJ whole genome shotgun (WGS) entry which is preliminary data.</text>
</comment>
<sequence length="175" mass="19160">MEVRLKICAKEMPENGTCGLATQPREVCGNTNSKLSSGARGLHTKDSEGVETARTLLPLRFVASQRPRCPLGGGCPPSSPSHPVRGGFLLAPSCESHALAHSRAGCRVLTCQIALWQFSHPRTSRDLGWISRLTLSEDMQMDFTRGFQLTFGMGFGLLYQNTYPVTRLVVSRPEL</sequence>
<protein>
    <submittedName>
        <fullName evidence="1">Uncharacterized protein</fullName>
    </submittedName>
</protein>
<accession>A0A9P6B7Y6</accession>
<dbReference type="AlphaFoldDB" id="A0A9P6B7Y6"/>
<name>A0A9P6B7Y6_9AGAM</name>
<evidence type="ECO:0000313" key="1">
    <source>
        <dbReference type="EMBL" id="KAF9519179.1"/>
    </source>
</evidence>
<reference evidence="1" key="1">
    <citation type="journal article" date="2020" name="Nat. Commun.">
        <title>Large-scale genome sequencing of mycorrhizal fungi provides insights into the early evolution of symbiotic traits.</title>
        <authorList>
            <person name="Miyauchi S."/>
            <person name="Kiss E."/>
            <person name="Kuo A."/>
            <person name="Drula E."/>
            <person name="Kohler A."/>
            <person name="Sanchez-Garcia M."/>
            <person name="Morin E."/>
            <person name="Andreopoulos B."/>
            <person name="Barry K.W."/>
            <person name="Bonito G."/>
            <person name="Buee M."/>
            <person name="Carver A."/>
            <person name="Chen C."/>
            <person name="Cichocki N."/>
            <person name="Clum A."/>
            <person name="Culley D."/>
            <person name="Crous P.W."/>
            <person name="Fauchery L."/>
            <person name="Girlanda M."/>
            <person name="Hayes R.D."/>
            <person name="Keri Z."/>
            <person name="LaButti K."/>
            <person name="Lipzen A."/>
            <person name="Lombard V."/>
            <person name="Magnuson J."/>
            <person name="Maillard F."/>
            <person name="Murat C."/>
            <person name="Nolan M."/>
            <person name="Ohm R.A."/>
            <person name="Pangilinan J."/>
            <person name="Pereira M.F."/>
            <person name="Perotto S."/>
            <person name="Peter M."/>
            <person name="Pfister S."/>
            <person name="Riley R."/>
            <person name="Sitrit Y."/>
            <person name="Stielow J.B."/>
            <person name="Szollosi G."/>
            <person name="Zifcakova L."/>
            <person name="Stursova M."/>
            <person name="Spatafora J.W."/>
            <person name="Tedersoo L."/>
            <person name="Vaario L.M."/>
            <person name="Yamada A."/>
            <person name="Yan M."/>
            <person name="Wang P."/>
            <person name="Xu J."/>
            <person name="Bruns T."/>
            <person name="Baldrian P."/>
            <person name="Vilgalys R."/>
            <person name="Dunand C."/>
            <person name="Henrissat B."/>
            <person name="Grigoriev I.V."/>
            <person name="Hibbett D."/>
            <person name="Nagy L.G."/>
            <person name="Martin F.M."/>
        </authorList>
    </citation>
    <scope>NUCLEOTIDE SEQUENCE</scope>
    <source>
        <strain evidence="1">UP504</strain>
    </source>
</reference>
<dbReference type="EMBL" id="MU128919">
    <property type="protein sequence ID" value="KAF9519179.1"/>
    <property type="molecule type" value="Genomic_DNA"/>
</dbReference>